<keyword evidence="2" id="KW-0378">Hydrolase</keyword>
<gene>
    <name evidence="2" type="primary">orf236</name>
</gene>
<dbReference type="EMBL" id="MW538937">
    <property type="protein sequence ID" value="UBU98555.1"/>
    <property type="molecule type" value="Genomic_DNA"/>
</dbReference>
<accession>A0A8K1I5M8</accession>
<feature type="domain" description="Homing endonuclease LAGLIDADG" evidence="1">
    <location>
        <begin position="52"/>
        <end position="214"/>
    </location>
</feature>
<dbReference type="InterPro" id="IPR027434">
    <property type="entry name" value="Homing_endonucl"/>
</dbReference>
<protein>
    <submittedName>
        <fullName evidence="2">LAGLIDADG endonuclease</fullName>
    </submittedName>
</protein>
<name>A0A8K1I5M8_9PEZI</name>
<proteinExistence type="predicted"/>
<keyword evidence="2" id="KW-0496">Mitochondrion</keyword>
<keyword evidence="2" id="KW-0540">Nuclease</keyword>
<dbReference type="GO" id="GO:0004519">
    <property type="term" value="F:endonuclease activity"/>
    <property type="evidence" value="ECO:0007669"/>
    <property type="project" value="UniProtKB-KW"/>
</dbReference>
<evidence type="ECO:0000259" key="1">
    <source>
        <dbReference type="Pfam" id="PF03161"/>
    </source>
</evidence>
<dbReference type="RefSeq" id="YP_010218718.1">
    <property type="nucleotide sequence ID" value="NC_058917.1"/>
</dbReference>
<dbReference type="AlphaFoldDB" id="A0A8K1I5M8"/>
<reference evidence="2" key="1">
    <citation type="submission" date="2021-01" db="EMBL/GenBank/DDBJ databases">
        <authorList>
            <person name="Sun H.-H."/>
            <person name="Zhang S."/>
            <person name="Zhang Y.-J."/>
        </authorList>
    </citation>
    <scope>NUCLEOTIDE SEQUENCE</scope>
    <source>
        <strain evidence="2">CMM1</strain>
    </source>
</reference>
<geneLocation type="mitochondrion" evidence="2"/>
<dbReference type="InterPro" id="IPR004860">
    <property type="entry name" value="LAGLIDADG_dom"/>
</dbReference>
<organism evidence="2">
    <name type="scientific">Morchella brunnea</name>
    <dbReference type="NCBI Taxonomy" id="1174671"/>
    <lineage>
        <taxon>Eukaryota</taxon>
        <taxon>Fungi</taxon>
        <taxon>Dikarya</taxon>
        <taxon>Ascomycota</taxon>
        <taxon>Pezizomycotina</taxon>
        <taxon>Pezizomycetes</taxon>
        <taxon>Pezizales</taxon>
        <taxon>Morchellaceae</taxon>
        <taxon>Morchella</taxon>
    </lineage>
</organism>
<dbReference type="Pfam" id="PF03161">
    <property type="entry name" value="LAGLIDADG_2"/>
    <property type="match status" value="1"/>
</dbReference>
<sequence length="236" mass="27259">MTKHNSNKDLNNIYTSKALVPYGSNLSSTVGYPRFTALERKSILIPNNLFPVFIGILLSDANISRSYKGDARLQFKQTIKHIEYFYFVFSKLSHYCSKGPYTTRTIVHKKEHIGLGFTTRTLPCITELYNNFYVDNKKIIPSNLFDLLSWEALAHWIMGDGTYNSGVRIQTDSFTVKEVVFIMNILMIKFNLECSLHTQRGYPVLYIKSKSIKKNLHNLLPYMDNSMKYKVLGKKV</sequence>
<evidence type="ECO:0000313" key="2">
    <source>
        <dbReference type="EMBL" id="UBU98555.1"/>
    </source>
</evidence>
<dbReference type="GeneID" id="68665215"/>
<dbReference type="SUPFAM" id="SSF55608">
    <property type="entry name" value="Homing endonucleases"/>
    <property type="match status" value="1"/>
</dbReference>
<dbReference type="Gene3D" id="3.10.28.10">
    <property type="entry name" value="Homing endonucleases"/>
    <property type="match status" value="2"/>
</dbReference>
<keyword evidence="2" id="KW-0255">Endonuclease</keyword>